<evidence type="ECO:0000256" key="2">
    <source>
        <dbReference type="ARBA" id="ARBA00011902"/>
    </source>
</evidence>
<evidence type="ECO:0000256" key="3">
    <source>
        <dbReference type="ARBA" id="ARBA00022692"/>
    </source>
</evidence>
<dbReference type="InterPro" id="IPR008266">
    <property type="entry name" value="Tyr_kinase_AS"/>
</dbReference>
<sequence>MWTTSLSSSGELIYRCIARNLVGAANSANVSIYVGVPSSIQSIQNETLIEGSSRNLTCNVSGIPRPNVTWIEEGSGQRTPGNVLRFIDIYRNQSGEYRCEASNRCGNKSVTTFVDVLYPPVVTHISNNQTLNAGFSVTLNCSADGNPPPVISWTRASDNSAVVLPLTNIALRHEGTYRCTANNSVGSAVTREVSIVVHFSPLIEPVEERKVVVRGESLTLFCNVSGNPAPVVFWTHVESNDKLNNSKWEIKDATERDVGRYKCDAINIYGHASDTTEIVLLQTVTPFSTTVSSDTGMLNKDLIYGPVIGVLGLIVISALIYLVLKHQRRQRADRQYHGNQKELHRSHLNQGFQNESKINGEREIPGPRHYMELGEVTEFSGESAETGTEASPYLEINEYAPLHPATRSWEVERENVTIEKVIGKGAFGQVAQGTASELRGRDGTTRVAIKMLKDNARETDREDLMSELEVMKKLKPHPHVIKLMGCVTESDPILVIIEYVPYGDLLGYLRKSRGLNDTYFKDPDVKPQTSLTSQQLMKFSWHVAEGMRYLSSKNIIHRDLAARNVLVGEQEVCKVTDFGMARDVNQENIYQKKSKGRIPVKWTAYEALLYGLYTTKSDVWSFGVVLYEIFTVGGSPYPRTEGRKMYSLLSQGYRMPKPSHLDDTLYQIMFNCWQEDPDNRPTFEILGRKLKEMENQHKRLINMKDYDKKLYENVEDLMI</sequence>
<feature type="domain" description="Ig-like" evidence="14">
    <location>
        <begin position="37"/>
        <end position="111"/>
    </location>
</feature>
<keyword evidence="4 12" id="KW-1133">Transmembrane helix</keyword>
<evidence type="ECO:0000256" key="5">
    <source>
        <dbReference type="ARBA" id="ARBA00023136"/>
    </source>
</evidence>
<evidence type="ECO:0000256" key="6">
    <source>
        <dbReference type="ARBA" id="ARBA00023157"/>
    </source>
</evidence>
<keyword evidence="5 12" id="KW-0472">Membrane</keyword>
<keyword evidence="7" id="KW-0675">Receptor</keyword>
<evidence type="ECO:0000256" key="9">
    <source>
        <dbReference type="ARBA" id="ARBA00023319"/>
    </source>
</evidence>
<dbReference type="SMART" id="SM00409">
    <property type="entry name" value="IG"/>
    <property type="match status" value="3"/>
</dbReference>
<feature type="domain" description="Protein kinase" evidence="13">
    <location>
        <begin position="416"/>
        <end position="700"/>
    </location>
</feature>
<dbReference type="SUPFAM" id="SSF48726">
    <property type="entry name" value="Immunoglobulin"/>
    <property type="match status" value="3"/>
</dbReference>
<gene>
    <name evidence="15" type="ORF">PEVE_00018937</name>
</gene>
<reference evidence="15 16" key="1">
    <citation type="submission" date="2022-05" db="EMBL/GenBank/DDBJ databases">
        <authorList>
            <consortium name="Genoscope - CEA"/>
            <person name="William W."/>
        </authorList>
    </citation>
    <scope>NUCLEOTIDE SEQUENCE [LARGE SCALE GENOMIC DNA]</scope>
</reference>
<dbReference type="InterPro" id="IPR050122">
    <property type="entry name" value="RTK"/>
</dbReference>
<keyword evidence="8" id="KW-0325">Glycoprotein</keyword>
<dbReference type="PANTHER" id="PTHR24416:SF621">
    <property type="entry name" value="TYROSINE KINASE RECEPTOR CAD96CA"/>
    <property type="match status" value="1"/>
</dbReference>
<dbReference type="InterPro" id="IPR011009">
    <property type="entry name" value="Kinase-like_dom_sf"/>
</dbReference>
<dbReference type="PROSITE" id="PS00109">
    <property type="entry name" value="PROTEIN_KINASE_TYR"/>
    <property type="match status" value="1"/>
</dbReference>
<dbReference type="PANTHER" id="PTHR24416">
    <property type="entry name" value="TYROSINE-PROTEIN KINASE RECEPTOR"/>
    <property type="match status" value="1"/>
</dbReference>
<evidence type="ECO:0000256" key="10">
    <source>
        <dbReference type="ARBA" id="ARBA00051243"/>
    </source>
</evidence>
<dbReference type="SMART" id="SM00408">
    <property type="entry name" value="IGc2"/>
    <property type="match status" value="3"/>
</dbReference>
<dbReference type="PROSITE" id="PS00107">
    <property type="entry name" value="PROTEIN_KINASE_ATP"/>
    <property type="match status" value="1"/>
</dbReference>
<evidence type="ECO:0000256" key="7">
    <source>
        <dbReference type="ARBA" id="ARBA00023170"/>
    </source>
</evidence>
<dbReference type="Proteomes" id="UP001159427">
    <property type="component" value="Unassembled WGS sequence"/>
</dbReference>
<evidence type="ECO:0000256" key="12">
    <source>
        <dbReference type="SAM" id="Phobius"/>
    </source>
</evidence>
<evidence type="ECO:0000313" key="15">
    <source>
        <dbReference type="EMBL" id="CAH3188955.1"/>
    </source>
</evidence>
<dbReference type="EMBL" id="CALNXI010002563">
    <property type="protein sequence ID" value="CAH3188955.1"/>
    <property type="molecule type" value="Genomic_DNA"/>
</dbReference>
<evidence type="ECO:0000256" key="1">
    <source>
        <dbReference type="ARBA" id="ARBA00004167"/>
    </source>
</evidence>
<evidence type="ECO:0000256" key="4">
    <source>
        <dbReference type="ARBA" id="ARBA00022989"/>
    </source>
</evidence>
<dbReference type="Pfam" id="PF07714">
    <property type="entry name" value="PK_Tyr_Ser-Thr"/>
    <property type="match status" value="1"/>
</dbReference>
<dbReference type="Gene3D" id="3.30.200.20">
    <property type="entry name" value="Phosphorylase Kinase, domain 1"/>
    <property type="match status" value="1"/>
</dbReference>
<dbReference type="SMART" id="SM00219">
    <property type="entry name" value="TyrKc"/>
    <property type="match status" value="1"/>
</dbReference>
<evidence type="ECO:0000256" key="8">
    <source>
        <dbReference type="ARBA" id="ARBA00023180"/>
    </source>
</evidence>
<dbReference type="PIRSF" id="PIRSF000615">
    <property type="entry name" value="TyrPK_CSF1-R"/>
    <property type="match status" value="1"/>
</dbReference>
<comment type="catalytic activity">
    <reaction evidence="10">
        <text>L-tyrosyl-[protein] + ATP = O-phospho-L-tyrosyl-[protein] + ADP + H(+)</text>
        <dbReference type="Rhea" id="RHEA:10596"/>
        <dbReference type="Rhea" id="RHEA-COMP:10136"/>
        <dbReference type="Rhea" id="RHEA-COMP:20101"/>
        <dbReference type="ChEBI" id="CHEBI:15378"/>
        <dbReference type="ChEBI" id="CHEBI:30616"/>
        <dbReference type="ChEBI" id="CHEBI:46858"/>
        <dbReference type="ChEBI" id="CHEBI:61978"/>
        <dbReference type="ChEBI" id="CHEBI:456216"/>
        <dbReference type="EC" id="2.7.10.1"/>
    </reaction>
</comment>
<dbReference type="PRINTS" id="PR00109">
    <property type="entry name" value="TYRKINASE"/>
</dbReference>
<organism evidence="15 16">
    <name type="scientific">Porites evermanni</name>
    <dbReference type="NCBI Taxonomy" id="104178"/>
    <lineage>
        <taxon>Eukaryota</taxon>
        <taxon>Metazoa</taxon>
        <taxon>Cnidaria</taxon>
        <taxon>Anthozoa</taxon>
        <taxon>Hexacorallia</taxon>
        <taxon>Scleractinia</taxon>
        <taxon>Fungiina</taxon>
        <taxon>Poritidae</taxon>
        <taxon>Porites</taxon>
    </lineage>
</organism>
<dbReference type="InterPro" id="IPR036179">
    <property type="entry name" value="Ig-like_dom_sf"/>
</dbReference>
<dbReference type="Gene3D" id="1.10.510.10">
    <property type="entry name" value="Transferase(Phosphotransferase) domain 1"/>
    <property type="match status" value="1"/>
</dbReference>
<dbReference type="EC" id="2.7.10.1" evidence="2"/>
<dbReference type="InterPro" id="IPR007110">
    <property type="entry name" value="Ig-like_dom"/>
</dbReference>
<keyword evidence="11" id="KW-0067">ATP-binding</keyword>
<keyword evidence="11" id="KW-0547">Nucleotide-binding</keyword>
<dbReference type="InterPro" id="IPR020635">
    <property type="entry name" value="Tyr_kinase_cat_dom"/>
</dbReference>
<keyword evidence="9" id="KW-0393">Immunoglobulin domain</keyword>
<protein>
    <recommendedName>
        <fullName evidence="2">receptor protein-tyrosine kinase</fullName>
        <ecNumber evidence="2">2.7.10.1</ecNumber>
    </recommendedName>
</protein>
<comment type="subcellular location">
    <subcellularLocation>
        <location evidence="1">Membrane</location>
        <topology evidence="1">Single-pass membrane protein</topology>
    </subcellularLocation>
</comment>
<feature type="binding site" evidence="11">
    <location>
        <position position="450"/>
    </location>
    <ligand>
        <name>ATP</name>
        <dbReference type="ChEBI" id="CHEBI:30616"/>
    </ligand>
</feature>
<evidence type="ECO:0000313" key="16">
    <source>
        <dbReference type="Proteomes" id="UP001159427"/>
    </source>
</evidence>
<dbReference type="Pfam" id="PF13927">
    <property type="entry name" value="Ig_3"/>
    <property type="match status" value="3"/>
</dbReference>
<feature type="domain" description="Ig-like" evidence="14">
    <location>
        <begin position="201"/>
        <end position="279"/>
    </location>
</feature>
<dbReference type="PROSITE" id="PS50835">
    <property type="entry name" value="IG_LIKE"/>
    <property type="match status" value="3"/>
</dbReference>
<evidence type="ECO:0000259" key="13">
    <source>
        <dbReference type="PROSITE" id="PS50011"/>
    </source>
</evidence>
<dbReference type="InterPro" id="IPR003598">
    <property type="entry name" value="Ig_sub2"/>
</dbReference>
<feature type="transmembrane region" description="Helical" evidence="12">
    <location>
        <begin position="302"/>
        <end position="324"/>
    </location>
</feature>
<dbReference type="InterPro" id="IPR003599">
    <property type="entry name" value="Ig_sub"/>
</dbReference>
<proteinExistence type="predicted"/>
<keyword evidence="6" id="KW-1015">Disulfide bond</keyword>
<dbReference type="Gene3D" id="2.60.40.10">
    <property type="entry name" value="Immunoglobulins"/>
    <property type="match status" value="3"/>
</dbReference>
<evidence type="ECO:0000259" key="14">
    <source>
        <dbReference type="PROSITE" id="PS50835"/>
    </source>
</evidence>
<dbReference type="PROSITE" id="PS50011">
    <property type="entry name" value="PROTEIN_KINASE_DOM"/>
    <property type="match status" value="1"/>
</dbReference>
<accession>A0ABN8SFJ4</accession>
<dbReference type="InterPro" id="IPR017441">
    <property type="entry name" value="Protein_kinase_ATP_BS"/>
</dbReference>
<feature type="domain" description="Ig-like" evidence="14">
    <location>
        <begin position="120"/>
        <end position="194"/>
    </location>
</feature>
<name>A0ABN8SFJ4_9CNID</name>
<evidence type="ECO:0000256" key="11">
    <source>
        <dbReference type="PROSITE-ProRule" id="PRU10141"/>
    </source>
</evidence>
<dbReference type="SUPFAM" id="SSF56112">
    <property type="entry name" value="Protein kinase-like (PK-like)"/>
    <property type="match status" value="1"/>
</dbReference>
<dbReference type="InterPro" id="IPR000719">
    <property type="entry name" value="Prot_kinase_dom"/>
</dbReference>
<comment type="caution">
    <text evidence="15">The sequence shown here is derived from an EMBL/GenBank/DDBJ whole genome shotgun (WGS) entry which is preliminary data.</text>
</comment>
<dbReference type="InterPro" id="IPR001245">
    <property type="entry name" value="Ser-Thr/Tyr_kinase_cat_dom"/>
</dbReference>
<keyword evidence="3 12" id="KW-0812">Transmembrane</keyword>
<keyword evidence="16" id="KW-1185">Reference proteome</keyword>
<dbReference type="InterPro" id="IPR013783">
    <property type="entry name" value="Ig-like_fold"/>
</dbReference>
<dbReference type="CDD" id="cd00192">
    <property type="entry name" value="PTKc"/>
    <property type="match status" value="1"/>
</dbReference>